<gene>
    <name evidence="2" type="ORF">FBQ73_07825</name>
</gene>
<evidence type="ECO:0000313" key="2">
    <source>
        <dbReference type="EMBL" id="TLX43987.1"/>
    </source>
</evidence>
<dbReference type="RefSeq" id="WP_138398896.1">
    <property type="nucleotide sequence ID" value="NZ_JBAFVI010000001.1"/>
</dbReference>
<evidence type="ECO:0000259" key="1">
    <source>
        <dbReference type="Pfam" id="PF02441"/>
    </source>
</evidence>
<dbReference type="GO" id="GO:0003824">
    <property type="term" value="F:catalytic activity"/>
    <property type="evidence" value="ECO:0007669"/>
    <property type="project" value="InterPro"/>
</dbReference>
<accession>A0A6C1KK15</accession>
<dbReference type="EMBL" id="VAUP01000015">
    <property type="protein sequence ID" value="TLX43987.1"/>
    <property type="molecule type" value="Genomic_DNA"/>
</dbReference>
<dbReference type="GeneID" id="95773360"/>
<evidence type="ECO:0000313" key="3">
    <source>
        <dbReference type="Proteomes" id="UP000305131"/>
    </source>
</evidence>
<comment type="caution">
    <text evidence="2">The sequence shown here is derived from an EMBL/GenBank/DDBJ whole genome shotgun (WGS) entry which is preliminary data.</text>
</comment>
<sequence length="193" mass="21280">MTAKAPRAKTPRWAWALTGSGHYFTESIEIIRALQDVDLFISDAAEEVLRMYKQDKEPLPEQTQVFRDNSASSASIGRFYHGEYHTLVVSPASSNTVAKAVHGISDTLVTNCFAQAGKCRVPAIVFACDSQPEMITMAPEGPVPVYPRRIDLENTRLLKEFDATVVAETLDELRDAIARRRAELAALFSPPAA</sequence>
<dbReference type="Gene3D" id="3.40.50.1950">
    <property type="entry name" value="Flavin prenyltransferase-like"/>
    <property type="match status" value="1"/>
</dbReference>
<protein>
    <submittedName>
        <fullName evidence="2">Flavoprotein</fullName>
    </submittedName>
</protein>
<organism evidence="2 3">
    <name type="scientific">Xanthobacter autotrophicus</name>
    <dbReference type="NCBI Taxonomy" id="280"/>
    <lineage>
        <taxon>Bacteria</taxon>
        <taxon>Pseudomonadati</taxon>
        <taxon>Pseudomonadota</taxon>
        <taxon>Alphaproteobacteria</taxon>
        <taxon>Hyphomicrobiales</taxon>
        <taxon>Xanthobacteraceae</taxon>
        <taxon>Xanthobacter</taxon>
    </lineage>
</organism>
<feature type="domain" description="Flavoprotein" evidence="1">
    <location>
        <begin position="12"/>
        <end position="158"/>
    </location>
</feature>
<name>A0A6C1KK15_XANAU</name>
<dbReference type="InterPro" id="IPR003382">
    <property type="entry name" value="Flavoprotein"/>
</dbReference>
<proteinExistence type="predicted"/>
<dbReference type="OrthoDB" id="6382at2"/>
<dbReference type="Proteomes" id="UP000305131">
    <property type="component" value="Unassembled WGS sequence"/>
</dbReference>
<dbReference type="AlphaFoldDB" id="A0A6C1KK15"/>
<dbReference type="SUPFAM" id="SSF52507">
    <property type="entry name" value="Homo-oligomeric flavin-containing Cys decarboxylases, HFCD"/>
    <property type="match status" value="1"/>
</dbReference>
<dbReference type="Pfam" id="PF02441">
    <property type="entry name" value="Flavoprotein"/>
    <property type="match status" value="1"/>
</dbReference>
<reference evidence="2 3" key="1">
    <citation type="submission" date="2019-05" db="EMBL/GenBank/DDBJ databases">
        <authorList>
            <person name="Zhou X."/>
        </authorList>
    </citation>
    <scope>NUCLEOTIDE SEQUENCE [LARGE SCALE GENOMIC DNA]</scope>
    <source>
        <strain evidence="2 3">DSM 432</strain>
    </source>
</reference>
<dbReference type="InterPro" id="IPR036551">
    <property type="entry name" value="Flavin_trans-like"/>
</dbReference>